<gene>
    <name evidence="2" type="primary">ORF42588</name>
</gene>
<reference evidence="2" key="1">
    <citation type="submission" date="2014-12" db="EMBL/GenBank/DDBJ databases">
        <title>Insight into the proteome of Arion vulgaris.</title>
        <authorList>
            <person name="Aradska J."/>
            <person name="Bulat T."/>
            <person name="Smidak R."/>
            <person name="Sarate P."/>
            <person name="Gangsoo J."/>
            <person name="Sialana F."/>
            <person name="Bilban M."/>
            <person name="Lubec G."/>
        </authorList>
    </citation>
    <scope>NUCLEOTIDE SEQUENCE</scope>
    <source>
        <tissue evidence="2">Skin</tissue>
    </source>
</reference>
<evidence type="ECO:0000256" key="1">
    <source>
        <dbReference type="SAM" id="Phobius"/>
    </source>
</evidence>
<sequence length="81" mass="9262">RSRKTRASCCYKYSSNGTKAWSLVFSFMHLMLKAANHLALLIPDKNTKEKQASLAKSVCEIAFKEYPQFIEQTEIAAFRTL</sequence>
<proteinExistence type="predicted"/>
<dbReference type="AlphaFoldDB" id="A0A0B6YYZ4"/>
<keyword evidence="1" id="KW-0472">Membrane</keyword>
<protein>
    <recommendedName>
        <fullName evidence="3">Mon2/Sec7/BIG1-like dimerisation and cyclophilin-binding domain-containing protein</fullName>
    </recommendedName>
</protein>
<evidence type="ECO:0000313" key="2">
    <source>
        <dbReference type="EMBL" id="CEK61559.1"/>
    </source>
</evidence>
<evidence type="ECO:0008006" key="3">
    <source>
        <dbReference type="Google" id="ProtNLM"/>
    </source>
</evidence>
<keyword evidence="1" id="KW-0812">Transmembrane</keyword>
<feature type="non-terminal residue" evidence="2">
    <location>
        <position position="81"/>
    </location>
</feature>
<organism evidence="2">
    <name type="scientific">Arion vulgaris</name>
    <dbReference type="NCBI Taxonomy" id="1028688"/>
    <lineage>
        <taxon>Eukaryota</taxon>
        <taxon>Metazoa</taxon>
        <taxon>Spiralia</taxon>
        <taxon>Lophotrochozoa</taxon>
        <taxon>Mollusca</taxon>
        <taxon>Gastropoda</taxon>
        <taxon>Heterobranchia</taxon>
        <taxon>Euthyneura</taxon>
        <taxon>Panpulmonata</taxon>
        <taxon>Eupulmonata</taxon>
        <taxon>Stylommatophora</taxon>
        <taxon>Helicina</taxon>
        <taxon>Arionoidea</taxon>
        <taxon>Arionidae</taxon>
        <taxon>Arion</taxon>
    </lineage>
</organism>
<dbReference type="EMBL" id="HACG01014694">
    <property type="protein sequence ID" value="CEK61559.1"/>
    <property type="molecule type" value="Transcribed_RNA"/>
</dbReference>
<accession>A0A0B6YYZ4</accession>
<feature type="non-terminal residue" evidence="2">
    <location>
        <position position="1"/>
    </location>
</feature>
<keyword evidence="1" id="KW-1133">Transmembrane helix</keyword>
<name>A0A0B6YYZ4_9EUPU</name>
<feature type="transmembrane region" description="Helical" evidence="1">
    <location>
        <begin position="20"/>
        <end position="42"/>
    </location>
</feature>